<keyword evidence="2" id="KW-1185">Reference proteome</keyword>
<dbReference type="GO" id="GO:0005634">
    <property type="term" value="C:nucleus"/>
    <property type="evidence" value="ECO:0007669"/>
    <property type="project" value="TreeGrafter"/>
</dbReference>
<gene>
    <name evidence="1" type="primary">Meioc_1</name>
    <name evidence="1" type="ORF">LANLUD_R02000</name>
</gene>
<feature type="non-terminal residue" evidence="1">
    <location>
        <position position="1"/>
    </location>
</feature>
<dbReference type="Proteomes" id="UP000547499">
    <property type="component" value="Unassembled WGS sequence"/>
</dbReference>
<dbReference type="AlphaFoldDB" id="A0A7K5SBL0"/>
<dbReference type="InterPro" id="IPR027963">
    <property type="entry name" value="MEIOC"/>
</dbReference>
<evidence type="ECO:0000313" key="1">
    <source>
        <dbReference type="EMBL" id="NWT89459.1"/>
    </source>
</evidence>
<feature type="non-terminal residue" evidence="1">
    <location>
        <position position="86"/>
    </location>
</feature>
<sequence length="86" mass="9894">MERLCSFPLHENISIALDKYLESIHVVQARRNDEIVNASSQQQRGPPRWQDERVILPLAAALRDLCLATRKARTALWCALQMTLPR</sequence>
<dbReference type="PANTHER" id="PTHR33861">
    <property type="entry name" value="PROTEIN CBG18333"/>
    <property type="match status" value="1"/>
</dbReference>
<name>A0A7K5SBL0_LANLU</name>
<dbReference type="GO" id="GO:0005737">
    <property type="term" value="C:cytoplasm"/>
    <property type="evidence" value="ECO:0007669"/>
    <property type="project" value="TreeGrafter"/>
</dbReference>
<dbReference type="Pfam" id="PF15189">
    <property type="entry name" value="MEIOC"/>
    <property type="match status" value="1"/>
</dbReference>
<protein>
    <submittedName>
        <fullName evidence="1">MEIOC protein</fullName>
    </submittedName>
</protein>
<evidence type="ECO:0000313" key="2">
    <source>
        <dbReference type="Proteomes" id="UP000547499"/>
    </source>
</evidence>
<dbReference type="GO" id="GO:0007141">
    <property type="term" value="P:male meiosis I"/>
    <property type="evidence" value="ECO:0007669"/>
    <property type="project" value="TreeGrafter"/>
</dbReference>
<dbReference type="EMBL" id="VYXG01010059">
    <property type="protein sequence ID" value="NWT89459.1"/>
    <property type="molecule type" value="Genomic_DNA"/>
</dbReference>
<dbReference type="GO" id="GO:0007144">
    <property type="term" value="P:female meiosis I"/>
    <property type="evidence" value="ECO:0007669"/>
    <property type="project" value="TreeGrafter"/>
</dbReference>
<accession>A0A7K5SBL0</accession>
<dbReference type="GO" id="GO:0048255">
    <property type="term" value="P:mRNA stabilization"/>
    <property type="evidence" value="ECO:0007669"/>
    <property type="project" value="TreeGrafter"/>
</dbReference>
<comment type="caution">
    <text evidence="1">The sequence shown here is derived from an EMBL/GenBank/DDBJ whole genome shotgun (WGS) entry which is preliminary data.</text>
</comment>
<proteinExistence type="predicted"/>
<organism evidence="1 2">
    <name type="scientific">Lanius ludovicianus</name>
    <name type="common">Loggerhead shrike</name>
    <dbReference type="NCBI Taxonomy" id="28713"/>
    <lineage>
        <taxon>Eukaryota</taxon>
        <taxon>Metazoa</taxon>
        <taxon>Chordata</taxon>
        <taxon>Craniata</taxon>
        <taxon>Vertebrata</taxon>
        <taxon>Euteleostomi</taxon>
        <taxon>Archelosauria</taxon>
        <taxon>Archosauria</taxon>
        <taxon>Dinosauria</taxon>
        <taxon>Saurischia</taxon>
        <taxon>Theropoda</taxon>
        <taxon>Coelurosauria</taxon>
        <taxon>Aves</taxon>
        <taxon>Neognathae</taxon>
        <taxon>Neoaves</taxon>
        <taxon>Telluraves</taxon>
        <taxon>Australaves</taxon>
        <taxon>Passeriformes</taxon>
        <taxon>Corvoidea</taxon>
        <taxon>Laniidae</taxon>
        <taxon>Lanius</taxon>
    </lineage>
</organism>
<reference evidence="1 2" key="1">
    <citation type="submission" date="2019-09" db="EMBL/GenBank/DDBJ databases">
        <title>Bird 10,000 Genomes (B10K) Project - Family phase.</title>
        <authorList>
            <person name="Zhang G."/>
        </authorList>
    </citation>
    <scope>NUCLEOTIDE SEQUENCE [LARGE SCALE GENOMIC DNA]</scope>
    <source>
        <strain evidence="1">B10K-DU-001-65</strain>
        <tissue evidence="1">Muscle</tissue>
    </source>
</reference>
<dbReference type="PANTHER" id="PTHR33861:SF5">
    <property type="entry name" value="GAMMA-TUBULIN COMPLEX COMPONENT"/>
    <property type="match status" value="1"/>
</dbReference>